<dbReference type="PRINTS" id="PR00039">
    <property type="entry name" value="HTHLYSR"/>
</dbReference>
<dbReference type="InterPro" id="IPR000847">
    <property type="entry name" value="LysR_HTH_N"/>
</dbReference>
<comment type="caution">
    <text evidence="6">The sequence shown here is derived from an EMBL/GenBank/DDBJ whole genome shotgun (WGS) entry which is preliminary data.</text>
</comment>
<evidence type="ECO:0000313" key="6">
    <source>
        <dbReference type="EMBL" id="EEA84892.1"/>
    </source>
</evidence>
<dbReference type="SUPFAM" id="SSF53850">
    <property type="entry name" value="Periplasmic binding protein-like II"/>
    <property type="match status" value="1"/>
</dbReference>
<name>B6G064_PEPHT</name>
<dbReference type="EMBL" id="ABWP01000060">
    <property type="protein sequence ID" value="EEA84892.1"/>
    <property type="molecule type" value="Genomic_DNA"/>
</dbReference>
<protein>
    <submittedName>
        <fullName evidence="6">LysR substrate binding domain protein</fullName>
    </submittedName>
</protein>
<sequence>MTIRHLKIFVSVAENGKMSTAASKFFISQPAVSQAIKELEDYYGVLLFDRISKKLYITEAGKKLLEYAKNVLAEFDKLEEGMNAFKDIKTLRIGVTVTVGTNFISKVLAEFKENTKNIETYIRMNNTKNIETLLLESELDLAVVEGKVKNKELISIPEVDDILVLVCSKNHPFYGKEHITFADLKDVNFVLREPGSGTRELFEKYLEKHKLKINVTWEASSPEVIKQAVINDGCVTVASLRLFEKEIQSGEMYAFRNKTKEWNRSFSVVYHKNRKLPEYAKKFIEIVKENKEFNILDEIDYGILS</sequence>
<dbReference type="GO" id="GO:0003700">
    <property type="term" value="F:DNA-binding transcription factor activity"/>
    <property type="evidence" value="ECO:0007669"/>
    <property type="project" value="InterPro"/>
</dbReference>
<proteinExistence type="inferred from homology"/>
<dbReference type="Proteomes" id="UP000003178">
    <property type="component" value="Unassembled WGS sequence"/>
</dbReference>
<evidence type="ECO:0000256" key="3">
    <source>
        <dbReference type="ARBA" id="ARBA00023125"/>
    </source>
</evidence>
<dbReference type="PROSITE" id="PS50931">
    <property type="entry name" value="HTH_LYSR"/>
    <property type="match status" value="1"/>
</dbReference>
<comment type="similarity">
    <text evidence="1">Belongs to the LysR transcriptional regulatory family.</text>
</comment>
<dbReference type="GO" id="GO:0000976">
    <property type="term" value="F:transcription cis-regulatory region binding"/>
    <property type="evidence" value="ECO:0007669"/>
    <property type="project" value="TreeGrafter"/>
</dbReference>
<dbReference type="PANTHER" id="PTHR30126">
    <property type="entry name" value="HTH-TYPE TRANSCRIPTIONAL REGULATOR"/>
    <property type="match status" value="1"/>
</dbReference>
<dbReference type="Gene3D" id="3.40.190.290">
    <property type="match status" value="1"/>
</dbReference>
<accession>B6G064</accession>
<reference evidence="6 7" key="2">
    <citation type="submission" date="2008-10" db="EMBL/GenBank/DDBJ databases">
        <title>Draft genome sequence of Clostridium hiranonis (DSM 13275).</title>
        <authorList>
            <person name="Sudarsanam P."/>
            <person name="Ley R."/>
            <person name="Guruge J."/>
            <person name="Turnbaugh P.J."/>
            <person name="Mahowald M."/>
            <person name="Liep D."/>
            <person name="Gordon J."/>
        </authorList>
    </citation>
    <scope>NUCLEOTIDE SEQUENCE [LARGE SCALE GENOMIC DNA]</scope>
    <source>
        <strain evidence="6 7">DSM 13275</strain>
    </source>
</reference>
<dbReference type="Pfam" id="PF03466">
    <property type="entry name" value="LysR_substrate"/>
    <property type="match status" value="1"/>
</dbReference>
<dbReference type="InterPro" id="IPR036390">
    <property type="entry name" value="WH_DNA-bd_sf"/>
</dbReference>
<dbReference type="eggNOG" id="COG0583">
    <property type="taxonomic scope" value="Bacteria"/>
</dbReference>
<organism evidence="6 7">
    <name type="scientific">Peptacetobacter hiranonis (strain DSM 13275 / JCM 10541 / KCTC 15199 / TO-931)</name>
    <name type="common">Clostridium hiranonis</name>
    <dbReference type="NCBI Taxonomy" id="500633"/>
    <lineage>
        <taxon>Bacteria</taxon>
        <taxon>Bacillati</taxon>
        <taxon>Bacillota</taxon>
        <taxon>Clostridia</taxon>
        <taxon>Peptostreptococcales</taxon>
        <taxon>Peptostreptococcaceae</taxon>
        <taxon>Peptacetobacter</taxon>
    </lineage>
</organism>
<evidence type="ECO:0000259" key="5">
    <source>
        <dbReference type="PROSITE" id="PS50931"/>
    </source>
</evidence>
<feature type="domain" description="HTH lysR-type" evidence="5">
    <location>
        <begin position="1"/>
        <end position="58"/>
    </location>
</feature>
<dbReference type="Pfam" id="PF00126">
    <property type="entry name" value="HTH_1"/>
    <property type="match status" value="1"/>
</dbReference>
<dbReference type="STRING" id="500633.CLOHIR_01520"/>
<dbReference type="OrthoDB" id="9785745at2"/>
<evidence type="ECO:0000256" key="2">
    <source>
        <dbReference type="ARBA" id="ARBA00023015"/>
    </source>
</evidence>
<dbReference type="SUPFAM" id="SSF46785">
    <property type="entry name" value="Winged helix' DNA-binding domain"/>
    <property type="match status" value="1"/>
</dbReference>
<dbReference type="HOGENOM" id="CLU_039613_6_1_9"/>
<evidence type="ECO:0000256" key="4">
    <source>
        <dbReference type="ARBA" id="ARBA00023163"/>
    </source>
</evidence>
<dbReference type="Gene3D" id="1.10.10.10">
    <property type="entry name" value="Winged helix-like DNA-binding domain superfamily/Winged helix DNA-binding domain"/>
    <property type="match status" value="1"/>
</dbReference>
<dbReference type="RefSeq" id="WP_006440439.1">
    <property type="nucleotide sequence ID" value="NZ_DS995356.1"/>
</dbReference>
<dbReference type="AlphaFoldDB" id="B6G064"/>
<keyword evidence="3" id="KW-0238">DNA-binding</keyword>
<dbReference type="InterPro" id="IPR005119">
    <property type="entry name" value="LysR_subst-bd"/>
</dbReference>
<evidence type="ECO:0000256" key="1">
    <source>
        <dbReference type="ARBA" id="ARBA00009437"/>
    </source>
</evidence>
<keyword evidence="4" id="KW-0804">Transcription</keyword>
<keyword evidence="7" id="KW-1185">Reference proteome</keyword>
<dbReference type="FunFam" id="1.10.10.10:FF:000001">
    <property type="entry name" value="LysR family transcriptional regulator"/>
    <property type="match status" value="1"/>
</dbReference>
<dbReference type="InterPro" id="IPR036388">
    <property type="entry name" value="WH-like_DNA-bd_sf"/>
</dbReference>
<keyword evidence="2" id="KW-0805">Transcription regulation</keyword>
<dbReference type="PANTHER" id="PTHR30126:SF40">
    <property type="entry name" value="HTH-TYPE TRANSCRIPTIONAL REGULATOR GLTR"/>
    <property type="match status" value="1"/>
</dbReference>
<evidence type="ECO:0000313" key="7">
    <source>
        <dbReference type="Proteomes" id="UP000003178"/>
    </source>
</evidence>
<gene>
    <name evidence="6" type="ORF">CLOHIR_01520</name>
</gene>
<reference evidence="6 7" key="1">
    <citation type="submission" date="2008-09" db="EMBL/GenBank/DDBJ databases">
        <authorList>
            <person name="Fulton L."/>
            <person name="Clifton S."/>
            <person name="Fulton B."/>
            <person name="Xu J."/>
            <person name="Minx P."/>
            <person name="Pepin K.H."/>
            <person name="Johnson M."/>
            <person name="Thiruvilangam P."/>
            <person name="Bhonagiri V."/>
            <person name="Nash W.E."/>
            <person name="Mardis E.R."/>
            <person name="Wilson R.K."/>
        </authorList>
    </citation>
    <scope>NUCLEOTIDE SEQUENCE [LARGE SCALE GENOMIC DNA]</scope>
    <source>
        <strain evidence="6 7">DSM 13275</strain>
    </source>
</reference>